<organism evidence="1 2">
    <name type="scientific">Flavobacterium pectinovorum</name>
    <dbReference type="NCBI Taxonomy" id="29533"/>
    <lineage>
        <taxon>Bacteria</taxon>
        <taxon>Pseudomonadati</taxon>
        <taxon>Bacteroidota</taxon>
        <taxon>Flavobacteriia</taxon>
        <taxon>Flavobacteriales</taxon>
        <taxon>Flavobacteriaceae</taxon>
        <taxon>Flavobacterium</taxon>
    </lineage>
</organism>
<protein>
    <submittedName>
        <fullName evidence="1">Uncharacterized protein</fullName>
    </submittedName>
</protein>
<sequence length="116" mass="13241">MISELKNSEGFRKLVARYFKTIKPINNKTDIHIAEIRVLGYSELACITSSMLKLCILALEQDAPEVSRTVKNPSIDVALVLEIVAQLLPVHEIEFLDEINQMYLDEIENEEELPNQ</sequence>
<proteinExistence type="predicted"/>
<dbReference type="OrthoDB" id="1446962at2"/>
<accession>A0A502E3U1</accession>
<dbReference type="RefSeq" id="WP_140512031.1">
    <property type="nucleotide sequence ID" value="NZ_RCZH01000031.1"/>
</dbReference>
<gene>
    <name evidence="1" type="ORF">EAH81_27170</name>
</gene>
<evidence type="ECO:0000313" key="2">
    <source>
        <dbReference type="Proteomes" id="UP000319700"/>
    </source>
</evidence>
<name>A0A502E3U1_9FLAO</name>
<dbReference type="AlphaFoldDB" id="A0A502E3U1"/>
<evidence type="ECO:0000313" key="1">
    <source>
        <dbReference type="EMBL" id="TPG31100.1"/>
    </source>
</evidence>
<keyword evidence="2" id="KW-1185">Reference proteome</keyword>
<reference evidence="1 2" key="1">
    <citation type="journal article" date="2019" name="Environ. Microbiol.">
        <title>Species interactions and distinct microbial communities in high Arctic permafrost affected cryosols are associated with the CH4 and CO2 gas fluxes.</title>
        <authorList>
            <person name="Altshuler I."/>
            <person name="Hamel J."/>
            <person name="Turney S."/>
            <person name="Magnuson E."/>
            <person name="Levesque R."/>
            <person name="Greer C."/>
            <person name="Whyte L.G."/>
        </authorList>
    </citation>
    <scope>NUCLEOTIDE SEQUENCE [LARGE SCALE GENOMIC DNA]</scope>
    <source>
        <strain evidence="1 2">42</strain>
    </source>
</reference>
<dbReference type="Proteomes" id="UP000319700">
    <property type="component" value="Unassembled WGS sequence"/>
</dbReference>
<comment type="caution">
    <text evidence="1">The sequence shown here is derived from an EMBL/GenBank/DDBJ whole genome shotgun (WGS) entry which is preliminary data.</text>
</comment>
<dbReference type="EMBL" id="RCZH01000031">
    <property type="protein sequence ID" value="TPG31100.1"/>
    <property type="molecule type" value="Genomic_DNA"/>
</dbReference>